<protein>
    <recommendedName>
        <fullName evidence="15">DNA ligase</fullName>
        <ecNumber evidence="15">6.5.1.1</ecNumber>
    </recommendedName>
</protein>
<dbReference type="GO" id="GO:0071897">
    <property type="term" value="P:DNA biosynthetic process"/>
    <property type="evidence" value="ECO:0007669"/>
    <property type="project" value="InterPro"/>
</dbReference>
<dbReference type="PROSITE" id="PS50160">
    <property type="entry name" value="DNA_LIGASE_A3"/>
    <property type="match status" value="1"/>
</dbReference>
<dbReference type="InterPro" id="IPR036420">
    <property type="entry name" value="BRCT_dom_sf"/>
</dbReference>
<evidence type="ECO:0000256" key="8">
    <source>
        <dbReference type="ARBA" id="ARBA00022763"/>
    </source>
</evidence>
<dbReference type="Pfam" id="PF01068">
    <property type="entry name" value="DNA_ligase_A_M"/>
    <property type="match status" value="1"/>
</dbReference>
<keyword evidence="7 15" id="KW-0547">Nucleotide-binding</keyword>
<dbReference type="Pfam" id="PF16589">
    <property type="entry name" value="BRCT_2"/>
    <property type="match status" value="1"/>
</dbReference>
<dbReference type="OMA" id="TDYLWIR"/>
<gene>
    <name evidence="20" type="primary">FGENESH: predicted gene_2.459</name>
    <name evidence="20" type="ORF">BN2166_0012900</name>
</gene>
<dbReference type="Gene3D" id="1.10.3260.10">
    <property type="entry name" value="DNA ligase, ATP-dependent, N-terminal domain"/>
    <property type="match status" value="1"/>
</dbReference>
<dbReference type="PROSITE" id="PS50172">
    <property type="entry name" value="BRCT"/>
    <property type="match status" value="2"/>
</dbReference>
<comment type="cofactor">
    <cofactor evidence="1">
        <name>Mg(2+)</name>
        <dbReference type="ChEBI" id="CHEBI:18420"/>
    </cofactor>
</comment>
<accession>A0A0K3C6X6</accession>
<keyword evidence="5" id="KW-0479">Metal-binding</keyword>
<dbReference type="InterPro" id="IPR059181">
    <property type="entry name" value="RWDD2A-B_C"/>
</dbReference>
<dbReference type="Proteomes" id="UP000199069">
    <property type="component" value="Unassembled WGS sequence"/>
</dbReference>
<dbReference type="InterPro" id="IPR000977">
    <property type="entry name" value="DNA_ligase_ATP-dep"/>
</dbReference>
<evidence type="ECO:0000313" key="20">
    <source>
        <dbReference type="EMBL" id="CTR05429.1"/>
    </source>
</evidence>
<evidence type="ECO:0000256" key="10">
    <source>
        <dbReference type="ARBA" id="ARBA00022842"/>
    </source>
</evidence>
<evidence type="ECO:0000256" key="12">
    <source>
        <dbReference type="ARBA" id="ARBA00023204"/>
    </source>
</evidence>
<comment type="catalytic activity">
    <reaction evidence="14 15">
        <text>ATP + (deoxyribonucleotide)n-3'-hydroxyl + 5'-phospho-(deoxyribonucleotide)m = (deoxyribonucleotide)n+m + AMP + diphosphate.</text>
        <dbReference type="EC" id="6.5.1.1"/>
    </reaction>
</comment>
<dbReference type="GO" id="GO:0003677">
    <property type="term" value="F:DNA binding"/>
    <property type="evidence" value="ECO:0007669"/>
    <property type="project" value="InterPro"/>
</dbReference>
<keyword evidence="4 15" id="KW-0436">Ligase</keyword>
<keyword evidence="6" id="KW-0677">Repeat</keyword>
<dbReference type="SUPFAM" id="SSF117018">
    <property type="entry name" value="ATP-dependent DNA ligase DNA-binding domain"/>
    <property type="match status" value="1"/>
</dbReference>
<evidence type="ECO:0000256" key="14">
    <source>
        <dbReference type="ARBA" id="ARBA00034003"/>
    </source>
</evidence>
<evidence type="ECO:0000256" key="4">
    <source>
        <dbReference type="ARBA" id="ARBA00022598"/>
    </source>
</evidence>
<evidence type="ECO:0000256" key="17">
    <source>
        <dbReference type="SAM" id="MobiDB-lite"/>
    </source>
</evidence>
<evidence type="ECO:0000256" key="15">
    <source>
        <dbReference type="RuleBase" id="RU000617"/>
    </source>
</evidence>
<dbReference type="EMBL" id="CWKI01000002">
    <property type="protein sequence ID" value="CTR05429.1"/>
    <property type="molecule type" value="Genomic_DNA"/>
</dbReference>
<dbReference type="Gene3D" id="3.40.50.10190">
    <property type="entry name" value="BRCT domain"/>
    <property type="match status" value="2"/>
</dbReference>
<keyword evidence="13" id="KW-0539">Nucleus</keyword>
<evidence type="ECO:0000256" key="3">
    <source>
        <dbReference type="ARBA" id="ARBA00007572"/>
    </source>
</evidence>
<dbReference type="InterPro" id="IPR029710">
    <property type="entry name" value="LIG4"/>
</dbReference>
<organism evidence="20 21">
    <name type="scientific">Rhodotorula toruloides</name>
    <name type="common">Yeast</name>
    <name type="synonym">Rhodosporidium toruloides</name>
    <dbReference type="NCBI Taxonomy" id="5286"/>
    <lineage>
        <taxon>Eukaryota</taxon>
        <taxon>Fungi</taxon>
        <taxon>Dikarya</taxon>
        <taxon>Basidiomycota</taxon>
        <taxon>Pucciniomycotina</taxon>
        <taxon>Microbotryomycetes</taxon>
        <taxon>Sporidiobolales</taxon>
        <taxon>Sporidiobolaceae</taxon>
        <taxon>Rhodotorula</taxon>
    </lineage>
</organism>
<feature type="domain" description="BRCT" evidence="19">
    <location>
        <begin position="954"/>
        <end position="1044"/>
    </location>
</feature>
<dbReference type="InterPro" id="IPR012340">
    <property type="entry name" value="NA-bd_OB-fold"/>
</dbReference>
<dbReference type="PANTHER" id="PTHR45997">
    <property type="entry name" value="DNA LIGASE 4"/>
    <property type="match status" value="1"/>
</dbReference>
<evidence type="ECO:0000256" key="11">
    <source>
        <dbReference type="ARBA" id="ARBA00023172"/>
    </source>
</evidence>
<proteinExistence type="inferred from homology"/>
<dbReference type="GO" id="GO:0006297">
    <property type="term" value="P:nucleotide-excision repair, DNA gap filling"/>
    <property type="evidence" value="ECO:0007669"/>
    <property type="project" value="TreeGrafter"/>
</dbReference>
<dbReference type="InterPro" id="IPR012308">
    <property type="entry name" value="DNA_ligase_ATP-dep_N"/>
</dbReference>
<evidence type="ECO:0000256" key="9">
    <source>
        <dbReference type="ARBA" id="ARBA00022840"/>
    </source>
</evidence>
<evidence type="ECO:0000256" key="7">
    <source>
        <dbReference type="ARBA" id="ARBA00022741"/>
    </source>
</evidence>
<evidence type="ECO:0000256" key="2">
    <source>
        <dbReference type="ARBA" id="ARBA00004123"/>
    </source>
</evidence>
<dbReference type="Pfam" id="PF04675">
    <property type="entry name" value="DNA_ligase_A_N"/>
    <property type="match status" value="1"/>
</dbReference>
<reference evidence="20 21" key="1">
    <citation type="submission" date="2015-07" db="EMBL/GenBank/DDBJ databases">
        <authorList>
            <person name="Cajimat M.N.B."/>
            <person name="Milazzo M.L."/>
            <person name="Fulhorst C.F."/>
        </authorList>
    </citation>
    <scope>NUCLEOTIDE SEQUENCE [LARGE SCALE GENOMIC DNA]</scope>
    <source>
        <strain evidence="20">Single colony</strain>
    </source>
</reference>
<dbReference type="SMART" id="SM00292">
    <property type="entry name" value="BRCT"/>
    <property type="match status" value="2"/>
</dbReference>
<dbReference type="Gene3D" id="3.30.470.30">
    <property type="entry name" value="DNA ligase/mRNA capping enzyme"/>
    <property type="match status" value="1"/>
</dbReference>
<dbReference type="Gene3D" id="2.40.50.140">
    <property type="entry name" value="Nucleic acid-binding proteins"/>
    <property type="match status" value="1"/>
</dbReference>
<keyword evidence="12 15" id="KW-0234">DNA repair</keyword>
<dbReference type="SUPFAM" id="SSF56091">
    <property type="entry name" value="DNA ligase/mRNA capping enzyme, catalytic domain"/>
    <property type="match status" value="1"/>
</dbReference>
<dbReference type="CDD" id="cd24163">
    <property type="entry name" value="RWDD2_C"/>
    <property type="match status" value="1"/>
</dbReference>
<dbReference type="GO" id="GO:0003910">
    <property type="term" value="F:DNA ligase (ATP) activity"/>
    <property type="evidence" value="ECO:0007669"/>
    <property type="project" value="UniProtKB-EC"/>
</dbReference>
<dbReference type="EC" id="6.5.1.1" evidence="15"/>
<dbReference type="InterPro" id="IPR036599">
    <property type="entry name" value="DNA_ligase_N_sf"/>
</dbReference>
<feature type="region of interest" description="Disordered" evidence="17">
    <location>
        <begin position="1052"/>
        <end position="1083"/>
    </location>
</feature>
<evidence type="ECO:0000256" key="13">
    <source>
        <dbReference type="ARBA" id="ARBA00023242"/>
    </source>
</evidence>
<dbReference type="GO" id="GO:0006310">
    <property type="term" value="P:DNA recombination"/>
    <property type="evidence" value="ECO:0007669"/>
    <property type="project" value="UniProtKB-KW"/>
</dbReference>
<evidence type="ECO:0000256" key="1">
    <source>
        <dbReference type="ARBA" id="ARBA00001946"/>
    </source>
</evidence>
<dbReference type="PANTHER" id="PTHR45997:SF1">
    <property type="entry name" value="DNA LIGASE 4"/>
    <property type="match status" value="1"/>
</dbReference>
<dbReference type="InterPro" id="IPR001357">
    <property type="entry name" value="BRCT_dom"/>
</dbReference>
<comment type="similarity">
    <text evidence="3 16">Belongs to the ATP-dependent DNA ligase family.</text>
</comment>
<feature type="domain" description="BRCT" evidence="19">
    <location>
        <begin position="1270"/>
        <end position="1333"/>
    </location>
</feature>
<dbReference type="SUPFAM" id="SSF50249">
    <property type="entry name" value="Nucleic acid-binding proteins"/>
    <property type="match status" value="1"/>
</dbReference>
<evidence type="ECO:0000256" key="16">
    <source>
        <dbReference type="RuleBase" id="RU004196"/>
    </source>
</evidence>
<sequence>LRSALVTASHMLREKSKDELLVFQASCVEGELAWDDDEVRKAWEPVLDGSAALEDITLPLPTLSLRLSDSIELTAEYRTHPAHPKLSLHCLRLERGEQAELRRQLEEVSKRIQDEDAGPLQLKTVLMWSHHLLATSKRKDIVAWSTELELWGLSKPGYPGVIIAEGLAPNVDHFVQVVKSWQWKALQVRCELDGPVIDPPPDIAANEAATWAVRTKSHLGQVLGKDAKEKICVKEVEGLNEVGEMCWRGREPRANRPKRSDDEDEVDDNLQFAESDDIEKPPGLENGPTPPFGVLCMLFDQFESATRNKHKKVGYKGELLGQFISHWRAEIGPDLYPLIRLMLPERDTRRRTYNLKEQKLAKAIIQALDLPQKTSVALKLINWKVPTKEDVRNAPLLPANTTTDKFAVAYDVIKSRSTVIRAVSDVTIDEINETLDELSHTRGTTIDANGQKRGMQAEHARILRRCVSKMTPAEMKWLIRIILRDLKIGMGEKTIFNQLHPDAMDLFNTCSDIKRVCYKLFDPHQRIPHEDHTVKINQVFRPMLCWRTQRSLSDVIKAMRRNRSAQDPNRPLEEGEYAKDEFIIEEKLDGERIQLHKKGDVYLYASRKSKDYTYLYGADASTGSLTPFIQDCLNENIEEIILDGEMLVWDPKIGKYMAFGNLKTFASNEMKHFGPNDPRPCFKVFDILYIKGKGGKATPLIEKSLWRRKHLLGQVITQKQGVMEIADCARGSSIDDIREYLQRILEERGEGLVCKHPLSTYVLGGRMDSWVKIKPDYMDELGEKIDGLIVGGYWGQGSRGGRLASFLVGLRGTKNGKEVYKSFAKVGSGLSRADYTWIVENTRGKWIDFDRRDSKSVPDWFETVTEWPDVLIDPADSFIIEIKAAEIVEGGASKIRDELDPLSDSMDFETVLAFRRAPKKRPFGDDLASKSKAIRINRNGKARAVSSAVGDVEQTSDVFEDVIFYIHQTKPPELKEQLQKKVVEAGGNYIQTIPPADIERVVVASEYAGIKNKKGGKEVDIVTPEWVLKSIERKRRLPLHKRYLVHAMPKTMSSPDYEADSDNEGMQVEGSEDVKPDVSQGAPRRITAAEAWSQYRGEVAADDEDDPETEDDEGELLAVKTEDAPLPEVPQYEDYWPRKGTMAPPVNAINQDVGKLDLGTSSSQEKKPDADSFGGRVEDLQLGAGESSARSETVAADNDGLTDAPPGMGAGADDQKAFDPDRPLAPFVAYFDTRAGAEKNDLPSSKASDRVQTVADSQLAKAKTAFEEAGGIATDDLHNPKLTHIIITKLVPDRYKELINRTAEPRYRRIVTTEWIDACIEEEGPMDEDDFKP</sequence>
<feature type="domain" description="ATP-dependent DNA ligase family profile" evidence="18">
    <location>
        <begin position="673"/>
        <end position="812"/>
    </location>
</feature>
<comment type="subcellular location">
    <subcellularLocation>
        <location evidence="2">Nucleus</location>
    </subcellularLocation>
</comment>
<dbReference type="GO" id="GO:0005524">
    <property type="term" value="F:ATP binding"/>
    <property type="evidence" value="ECO:0007669"/>
    <property type="project" value="UniProtKB-KW"/>
</dbReference>
<dbReference type="STRING" id="5286.A0A0K3C6X6"/>
<name>A0A0K3C6X6_RHOTO</name>
<dbReference type="InterPro" id="IPR044125">
    <property type="entry name" value="Adenylation_DNA_ligase_IV"/>
</dbReference>
<keyword evidence="8 15" id="KW-0227">DNA damage</keyword>
<keyword evidence="10" id="KW-0460">Magnesium</keyword>
<evidence type="ECO:0000259" key="19">
    <source>
        <dbReference type="PROSITE" id="PS50172"/>
    </source>
</evidence>
<evidence type="ECO:0000313" key="21">
    <source>
        <dbReference type="Proteomes" id="UP000199069"/>
    </source>
</evidence>
<feature type="non-terminal residue" evidence="20">
    <location>
        <position position="1"/>
    </location>
</feature>
<dbReference type="GO" id="GO:0046872">
    <property type="term" value="F:metal ion binding"/>
    <property type="evidence" value="ECO:0007669"/>
    <property type="project" value="UniProtKB-KW"/>
</dbReference>
<keyword evidence="21" id="KW-1185">Reference proteome</keyword>
<evidence type="ECO:0000256" key="6">
    <source>
        <dbReference type="ARBA" id="ARBA00022737"/>
    </source>
</evidence>
<dbReference type="InterPro" id="IPR016059">
    <property type="entry name" value="DNA_ligase_ATP-dep_CS"/>
</dbReference>
<feature type="region of interest" description="Disordered" evidence="17">
    <location>
        <begin position="1156"/>
        <end position="1219"/>
    </location>
</feature>
<dbReference type="NCBIfam" id="TIGR00574">
    <property type="entry name" value="dnl1"/>
    <property type="match status" value="1"/>
</dbReference>
<dbReference type="GO" id="GO:0032807">
    <property type="term" value="C:DNA ligase IV complex"/>
    <property type="evidence" value="ECO:0007669"/>
    <property type="project" value="TreeGrafter"/>
</dbReference>
<dbReference type="CDD" id="cd07903">
    <property type="entry name" value="Adenylation_DNA_ligase_IV"/>
    <property type="match status" value="1"/>
</dbReference>
<dbReference type="PROSITE" id="PS00697">
    <property type="entry name" value="DNA_LIGASE_A1"/>
    <property type="match status" value="1"/>
</dbReference>
<keyword evidence="11 15" id="KW-0233">DNA recombination</keyword>
<dbReference type="GO" id="GO:0006303">
    <property type="term" value="P:double-strand break repair via nonhomologous end joining"/>
    <property type="evidence" value="ECO:0007669"/>
    <property type="project" value="TreeGrafter"/>
</dbReference>
<keyword evidence="9 15" id="KW-0067">ATP-binding</keyword>
<dbReference type="SUPFAM" id="SSF52113">
    <property type="entry name" value="BRCT domain"/>
    <property type="match status" value="2"/>
</dbReference>
<dbReference type="InterPro" id="IPR012310">
    <property type="entry name" value="DNA_ligase_ATP-dep_cent"/>
</dbReference>
<evidence type="ECO:0000256" key="5">
    <source>
        <dbReference type="ARBA" id="ARBA00022723"/>
    </source>
</evidence>
<evidence type="ECO:0000259" key="18">
    <source>
        <dbReference type="PROSITE" id="PS50160"/>
    </source>
</evidence>